<dbReference type="InterPro" id="IPR001680">
    <property type="entry name" value="WD40_rpt"/>
</dbReference>
<evidence type="ECO:0000256" key="1">
    <source>
        <dbReference type="ARBA" id="ARBA00022574"/>
    </source>
</evidence>
<feature type="repeat" description="WD" evidence="3">
    <location>
        <begin position="214"/>
        <end position="244"/>
    </location>
</feature>
<dbReference type="InterPro" id="IPR019775">
    <property type="entry name" value="WD40_repeat_CS"/>
</dbReference>
<evidence type="ECO:0000313" key="4">
    <source>
        <dbReference type="Ensembl" id="ENSDCDP00010000318.1"/>
    </source>
</evidence>
<proteinExistence type="predicted"/>
<protein>
    <recommendedName>
        <fullName evidence="6">WD repeat-containing protein 38</fullName>
    </recommendedName>
</protein>
<dbReference type="Pfam" id="PF00400">
    <property type="entry name" value="WD40"/>
    <property type="match status" value="7"/>
</dbReference>
<keyword evidence="1 3" id="KW-0853">WD repeat</keyword>
<dbReference type="SUPFAM" id="SSF50978">
    <property type="entry name" value="WD40 repeat-like"/>
    <property type="match status" value="1"/>
</dbReference>
<gene>
    <name evidence="4" type="primary">wdr38</name>
</gene>
<dbReference type="PROSITE" id="PS50294">
    <property type="entry name" value="WD_REPEATS_REGION"/>
    <property type="match status" value="5"/>
</dbReference>
<dbReference type="GeneTree" id="ENSGT00940000162537"/>
<dbReference type="Proteomes" id="UP000694580">
    <property type="component" value="Chromosome 3"/>
</dbReference>
<accession>A0AAY3ZTJ9</accession>
<dbReference type="PANTHER" id="PTHR19879">
    <property type="entry name" value="TRANSCRIPTION INITIATION FACTOR TFIID"/>
    <property type="match status" value="1"/>
</dbReference>
<dbReference type="Ensembl" id="ENSDCDT00010000327.1">
    <property type="protein sequence ID" value="ENSDCDP00010000318.1"/>
    <property type="gene ID" value="ENSDCDG00010000154.1"/>
</dbReference>
<sequence length="325" mass="35075">MEGEVRAVTVETVRKQSWGVFELRRGTMRRHAAATLAATDVRFYARHQAEVNCCALSRDCRSVLTCSDDGRLYLWDAGSAELLAELSGHAGPVKTCAVSPCGHLCASGSLDATVRIWDAAAAPVTCLRVLTGHKKSVETVSFSPDSRWLVSGSWDQSAVVWEVQTGQAFRELRGHTGAIQSSAFAEDSQYVATGAWDYMVKVWNLLVEDEVVTLEGHSGNIASVCFSVVGMLASGSWDSSVRVWLPEKGVCLFVLTGPTRAWVRSLAFSRDGLVLASAAEGDLIRIWDMSDGKCINCLQGHKDTAYGCIFSPSGALLTSGSAEWD</sequence>
<dbReference type="PROSITE" id="PS00678">
    <property type="entry name" value="WD_REPEATS_1"/>
    <property type="match status" value="2"/>
</dbReference>
<reference evidence="4 5" key="1">
    <citation type="submission" date="2020-06" db="EMBL/GenBank/DDBJ databases">
        <authorList>
            <consortium name="Wellcome Sanger Institute Data Sharing"/>
        </authorList>
    </citation>
    <scope>NUCLEOTIDE SEQUENCE [LARGE SCALE GENOMIC DNA]</scope>
</reference>
<reference evidence="4" key="3">
    <citation type="submission" date="2025-09" db="UniProtKB">
        <authorList>
            <consortium name="Ensembl"/>
        </authorList>
    </citation>
    <scope>IDENTIFICATION</scope>
</reference>
<dbReference type="PANTHER" id="PTHR19879:SF9">
    <property type="entry name" value="TRANSCRIPTION INITIATION FACTOR TFIID SUBUNIT 5"/>
    <property type="match status" value="1"/>
</dbReference>
<feature type="repeat" description="WD" evidence="3">
    <location>
        <begin position="263"/>
        <end position="297"/>
    </location>
</feature>
<organism evidence="4 5">
    <name type="scientific">Denticeps clupeoides</name>
    <name type="common">denticle herring</name>
    <dbReference type="NCBI Taxonomy" id="299321"/>
    <lineage>
        <taxon>Eukaryota</taxon>
        <taxon>Metazoa</taxon>
        <taxon>Chordata</taxon>
        <taxon>Craniata</taxon>
        <taxon>Vertebrata</taxon>
        <taxon>Euteleostomi</taxon>
        <taxon>Actinopterygii</taxon>
        <taxon>Neopterygii</taxon>
        <taxon>Teleostei</taxon>
        <taxon>Clupei</taxon>
        <taxon>Clupeiformes</taxon>
        <taxon>Denticipitoidei</taxon>
        <taxon>Denticipitidae</taxon>
        <taxon>Denticeps</taxon>
    </lineage>
</organism>
<keyword evidence="5" id="KW-1185">Reference proteome</keyword>
<evidence type="ECO:0000256" key="3">
    <source>
        <dbReference type="PROSITE-ProRule" id="PRU00221"/>
    </source>
</evidence>
<feature type="repeat" description="WD" evidence="3">
    <location>
        <begin position="86"/>
        <end position="118"/>
    </location>
</feature>
<evidence type="ECO:0000256" key="2">
    <source>
        <dbReference type="ARBA" id="ARBA00022737"/>
    </source>
</evidence>
<dbReference type="CDD" id="cd00200">
    <property type="entry name" value="WD40"/>
    <property type="match status" value="1"/>
</dbReference>
<feature type="repeat" description="WD" evidence="3">
    <location>
        <begin position="130"/>
        <end position="171"/>
    </location>
</feature>
<feature type="repeat" description="WD" evidence="3">
    <location>
        <begin position="172"/>
        <end position="213"/>
    </location>
</feature>
<reference evidence="4" key="2">
    <citation type="submission" date="2025-08" db="UniProtKB">
        <authorList>
            <consortium name="Ensembl"/>
        </authorList>
    </citation>
    <scope>IDENTIFICATION</scope>
</reference>
<feature type="repeat" description="WD" evidence="3">
    <location>
        <begin position="44"/>
        <end position="85"/>
    </location>
</feature>
<dbReference type="SMART" id="SM00320">
    <property type="entry name" value="WD40"/>
    <property type="match status" value="7"/>
</dbReference>
<name>A0AAY3ZTJ9_9TELE</name>
<dbReference type="AlphaFoldDB" id="A0AAY3ZTJ9"/>
<dbReference type="PRINTS" id="PR00320">
    <property type="entry name" value="GPROTEINBRPT"/>
</dbReference>
<evidence type="ECO:0008006" key="6">
    <source>
        <dbReference type="Google" id="ProtNLM"/>
    </source>
</evidence>
<dbReference type="InterPro" id="IPR015943">
    <property type="entry name" value="WD40/YVTN_repeat-like_dom_sf"/>
</dbReference>
<dbReference type="Gene3D" id="2.130.10.10">
    <property type="entry name" value="YVTN repeat-like/Quinoprotein amine dehydrogenase"/>
    <property type="match status" value="2"/>
</dbReference>
<evidence type="ECO:0000313" key="5">
    <source>
        <dbReference type="Proteomes" id="UP000694580"/>
    </source>
</evidence>
<dbReference type="InterPro" id="IPR036322">
    <property type="entry name" value="WD40_repeat_dom_sf"/>
</dbReference>
<dbReference type="PROSITE" id="PS50082">
    <property type="entry name" value="WD_REPEATS_2"/>
    <property type="match status" value="6"/>
</dbReference>
<keyword evidence="2" id="KW-0677">Repeat</keyword>
<dbReference type="InterPro" id="IPR020472">
    <property type="entry name" value="WD40_PAC1"/>
</dbReference>